<dbReference type="Proteomes" id="UP000233750">
    <property type="component" value="Unassembled WGS sequence"/>
</dbReference>
<evidence type="ECO:0000259" key="4">
    <source>
        <dbReference type="Pfam" id="PF01408"/>
    </source>
</evidence>
<reference evidence="6 9" key="2">
    <citation type="submission" date="2020-08" db="EMBL/GenBank/DDBJ databases">
        <title>Amycolatopsis echigonensis JCM 21831.</title>
        <authorList>
            <person name="Tedsree N."/>
            <person name="Kuncharoen N."/>
            <person name="Likhitwitayawuid K."/>
            <person name="Tanasupawat S."/>
        </authorList>
    </citation>
    <scope>NUCLEOTIDE SEQUENCE [LARGE SCALE GENOMIC DNA]</scope>
    <source>
        <strain evidence="6 9">JCM 21831</strain>
    </source>
</reference>
<evidence type="ECO:0000313" key="8">
    <source>
        <dbReference type="Proteomes" id="UP000233750"/>
    </source>
</evidence>
<evidence type="ECO:0000256" key="3">
    <source>
        <dbReference type="SAM" id="MobiDB-lite"/>
    </source>
</evidence>
<dbReference type="GO" id="GO:0016491">
    <property type="term" value="F:oxidoreductase activity"/>
    <property type="evidence" value="ECO:0007669"/>
    <property type="project" value="UniProtKB-KW"/>
</dbReference>
<dbReference type="Gene3D" id="3.40.50.720">
    <property type="entry name" value="NAD(P)-binding Rossmann-like Domain"/>
    <property type="match status" value="1"/>
</dbReference>
<accession>A0A2N3WUC1</accession>
<accession>A0A8E1W4P4</accession>
<dbReference type="GO" id="GO:0000166">
    <property type="term" value="F:nucleotide binding"/>
    <property type="evidence" value="ECO:0007669"/>
    <property type="project" value="InterPro"/>
</dbReference>
<dbReference type="AlphaFoldDB" id="A0A2N3WUC1"/>
<comment type="similarity">
    <text evidence="1">Belongs to the Gfo/Idh/MocA family.</text>
</comment>
<organism evidence="7 8">
    <name type="scientific">Amycolatopsis echigonensis</name>
    <dbReference type="NCBI Taxonomy" id="2576905"/>
    <lineage>
        <taxon>Bacteria</taxon>
        <taxon>Bacillati</taxon>
        <taxon>Actinomycetota</taxon>
        <taxon>Actinomycetes</taxon>
        <taxon>Pseudonocardiales</taxon>
        <taxon>Pseudonocardiaceae</taxon>
        <taxon>Amycolatopsis</taxon>
    </lineage>
</organism>
<evidence type="ECO:0000256" key="1">
    <source>
        <dbReference type="ARBA" id="ARBA00010928"/>
    </source>
</evidence>
<gene>
    <name evidence="7" type="ORF">ATK30_8452</name>
    <name evidence="6" type="ORF">H5411_32315</name>
</gene>
<feature type="compositionally biased region" description="Basic and acidic residues" evidence="3">
    <location>
        <begin position="272"/>
        <end position="284"/>
    </location>
</feature>
<dbReference type="Pfam" id="PF22725">
    <property type="entry name" value="GFO_IDH_MocA_C3"/>
    <property type="match status" value="1"/>
</dbReference>
<reference evidence="7 8" key="1">
    <citation type="submission" date="2017-12" db="EMBL/GenBank/DDBJ databases">
        <title>Sequencing the genomes of 1000 Actinobacteria strains.</title>
        <authorList>
            <person name="Klenk H.-P."/>
        </authorList>
    </citation>
    <scope>NUCLEOTIDE SEQUENCE [LARGE SCALE GENOMIC DNA]</scope>
    <source>
        <strain evidence="7 8">DSM 45165</strain>
    </source>
</reference>
<protein>
    <submittedName>
        <fullName evidence="7">Dehydrogenase</fullName>
    </submittedName>
    <submittedName>
        <fullName evidence="6">Gfo/Idh/MocA family oxidoreductase</fullName>
    </submittedName>
</protein>
<dbReference type="SUPFAM" id="SSF55347">
    <property type="entry name" value="Glyceraldehyde-3-phosphate dehydrogenase-like, C-terminal domain"/>
    <property type="match status" value="1"/>
</dbReference>
<dbReference type="RefSeq" id="WP_101440187.1">
    <property type="nucleotide sequence ID" value="NZ_JACJHR010000060.1"/>
</dbReference>
<feature type="region of interest" description="Disordered" evidence="3">
    <location>
        <begin position="267"/>
        <end position="290"/>
    </location>
</feature>
<dbReference type="InterPro" id="IPR051317">
    <property type="entry name" value="Gfo/Idh/MocA_oxidoreduct"/>
</dbReference>
<dbReference type="InterPro" id="IPR000683">
    <property type="entry name" value="Gfo/Idh/MocA-like_OxRdtase_N"/>
</dbReference>
<dbReference type="EMBL" id="PJMY01000003">
    <property type="protein sequence ID" value="PKV97471.1"/>
    <property type="molecule type" value="Genomic_DNA"/>
</dbReference>
<dbReference type="SUPFAM" id="SSF51735">
    <property type="entry name" value="NAD(P)-binding Rossmann-fold domains"/>
    <property type="match status" value="1"/>
</dbReference>
<evidence type="ECO:0000256" key="2">
    <source>
        <dbReference type="ARBA" id="ARBA00023002"/>
    </source>
</evidence>
<evidence type="ECO:0000313" key="7">
    <source>
        <dbReference type="EMBL" id="PKV97471.1"/>
    </source>
</evidence>
<comment type="caution">
    <text evidence="7">The sequence shown here is derived from an EMBL/GenBank/DDBJ whole genome shotgun (WGS) entry which is preliminary data.</text>
</comment>
<feature type="domain" description="GFO/IDH/MocA-like oxidoreductase" evidence="5">
    <location>
        <begin position="133"/>
        <end position="251"/>
    </location>
</feature>
<dbReference type="OrthoDB" id="256869at2"/>
<dbReference type="PANTHER" id="PTHR43708">
    <property type="entry name" value="CONSERVED EXPRESSED OXIDOREDUCTASE (EUROFUNG)"/>
    <property type="match status" value="1"/>
</dbReference>
<sequence length="339" mass="36356">MTAPIRTGILGYGTGGRVFHGPLLAADPRYAVAAVVTSDPTRAEHARRAHPGVAVLRTAEELFAAGGLDLVVVTTPPGSHYELARTALRHGLAVVVDKPFAVRAEQGRELIAEANRRGLLLTVFQNRRYDGDFRTVRRLIAEGALGEIRTFESRFEWWKPSGEKAWKAQAGPDSGGGMLFDLGPHLIDQALQLFGPVAEVHAELARYRNGEGADDEAFVSLRHESGVRSHLAMSSLAPVARPRFTVVGSKTGFVKSGLDVQEGQLAAGLRPGDPEYGREPEARWGRLGTAPVPTEAGEYAGLAAALRSGAPPPVRAGDALAAVELIERIHATTEIRHRN</sequence>
<dbReference type="InterPro" id="IPR036291">
    <property type="entry name" value="NAD(P)-bd_dom_sf"/>
</dbReference>
<dbReference type="Gene3D" id="3.30.360.10">
    <property type="entry name" value="Dihydrodipicolinate Reductase, domain 2"/>
    <property type="match status" value="1"/>
</dbReference>
<keyword evidence="8" id="KW-1185">Reference proteome</keyword>
<dbReference type="Proteomes" id="UP000550260">
    <property type="component" value="Unassembled WGS sequence"/>
</dbReference>
<evidence type="ECO:0000259" key="5">
    <source>
        <dbReference type="Pfam" id="PF22725"/>
    </source>
</evidence>
<name>A0A2N3WUC1_9PSEU</name>
<dbReference type="Pfam" id="PF01408">
    <property type="entry name" value="GFO_IDH_MocA"/>
    <property type="match status" value="1"/>
</dbReference>
<dbReference type="InterPro" id="IPR055170">
    <property type="entry name" value="GFO_IDH_MocA-like_dom"/>
</dbReference>
<keyword evidence="2" id="KW-0560">Oxidoreductase</keyword>
<proteinExistence type="inferred from homology"/>
<dbReference type="PANTHER" id="PTHR43708:SF5">
    <property type="entry name" value="CONSERVED EXPRESSED OXIDOREDUCTASE (EUROFUNG)-RELATED"/>
    <property type="match status" value="1"/>
</dbReference>
<evidence type="ECO:0000313" key="9">
    <source>
        <dbReference type="Proteomes" id="UP000550260"/>
    </source>
</evidence>
<feature type="domain" description="Gfo/Idh/MocA-like oxidoreductase N-terminal" evidence="4">
    <location>
        <begin position="5"/>
        <end position="123"/>
    </location>
</feature>
<evidence type="ECO:0000313" key="6">
    <source>
        <dbReference type="EMBL" id="MBB2503811.1"/>
    </source>
</evidence>
<dbReference type="EMBL" id="JACJHR010000060">
    <property type="protein sequence ID" value="MBB2503811.1"/>
    <property type="molecule type" value="Genomic_DNA"/>
</dbReference>